<gene>
    <name evidence="2" type="ORF">Tci_587156</name>
</gene>
<name>A0A699J7A7_TANCI</name>
<organism evidence="2">
    <name type="scientific">Tanacetum cinerariifolium</name>
    <name type="common">Dalmatian daisy</name>
    <name type="synonym">Chrysanthemum cinerariifolium</name>
    <dbReference type="NCBI Taxonomy" id="118510"/>
    <lineage>
        <taxon>Eukaryota</taxon>
        <taxon>Viridiplantae</taxon>
        <taxon>Streptophyta</taxon>
        <taxon>Embryophyta</taxon>
        <taxon>Tracheophyta</taxon>
        <taxon>Spermatophyta</taxon>
        <taxon>Magnoliopsida</taxon>
        <taxon>eudicotyledons</taxon>
        <taxon>Gunneridae</taxon>
        <taxon>Pentapetalae</taxon>
        <taxon>asterids</taxon>
        <taxon>campanulids</taxon>
        <taxon>Asterales</taxon>
        <taxon>Asteraceae</taxon>
        <taxon>Asteroideae</taxon>
        <taxon>Anthemideae</taxon>
        <taxon>Anthemidinae</taxon>
        <taxon>Tanacetum</taxon>
    </lineage>
</organism>
<evidence type="ECO:0000313" key="2">
    <source>
        <dbReference type="EMBL" id="GFA15184.1"/>
    </source>
</evidence>
<sequence>VQQSSMIGFGEMIQLKLACAKVKNVNGKAQIQALVDKKKVIITKASIKRDLRFKDEGGVDCLSNEVIFEQLTLIGFVQVFLDNQVEGMDIHNAIFVISSHTKKVFANMKREGKDFSGKVFDLEEAKTAQAKEVAGLKKRVNKLEQKRKSRTLRLKRLRMVGTASRIESSTEASLGHQEDASKQGRMIDSID</sequence>
<feature type="non-terminal residue" evidence="2">
    <location>
        <position position="1"/>
    </location>
</feature>
<dbReference type="AlphaFoldDB" id="A0A699J7A7"/>
<proteinExistence type="predicted"/>
<dbReference type="EMBL" id="BKCJ010376942">
    <property type="protein sequence ID" value="GFA15184.1"/>
    <property type="molecule type" value="Genomic_DNA"/>
</dbReference>
<comment type="caution">
    <text evidence="2">The sequence shown here is derived from an EMBL/GenBank/DDBJ whole genome shotgun (WGS) entry which is preliminary data.</text>
</comment>
<accession>A0A699J7A7</accession>
<protein>
    <submittedName>
        <fullName evidence="2">Uncharacterized protein</fullName>
    </submittedName>
</protein>
<reference evidence="2" key="1">
    <citation type="journal article" date="2019" name="Sci. Rep.">
        <title>Draft genome of Tanacetum cinerariifolium, the natural source of mosquito coil.</title>
        <authorList>
            <person name="Yamashiro T."/>
            <person name="Shiraishi A."/>
            <person name="Satake H."/>
            <person name="Nakayama K."/>
        </authorList>
    </citation>
    <scope>NUCLEOTIDE SEQUENCE</scope>
</reference>
<feature type="region of interest" description="Disordered" evidence="1">
    <location>
        <begin position="164"/>
        <end position="191"/>
    </location>
</feature>
<evidence type="ECO:0000256" key="1">
    <source>
        <dbReference type="SAM" id="MobiDB-lite"/>
    </source>
</evidence>